<proteinExistence type="predicted"/>
<comment type="caution">
    <text evidence="1">The sequence shown here is derived from an EMBL/GenBank/DDBJ whole genome shotgun (WGS) entry which is preliminary data.</text>
</comment>
<evidence type="ECO:0000313" key="1">
    <source>
        <dbReference type="EMBL" id="PWL03258.1"/>
    </source>
</evidence>
<reference evidence="1 2" key="1">
    <citation type="submission" date="2018-05" db="EMBL/GenBank/DDBJ databases">
        <title>Animal gut microbial communities from fecal samples from Wisconsin, USA.</title>
        <authorList>
            <person name="Neumann A."/>
        </authorList>
    </citation>
    <scope>NUCLEOTIDE SEQUENCE [LARGE SCALE GENOMIC DNA]</scope>
    <source>
        <strain evidence="1 2">UWS4</strain>
    </source>
</reference>
<dbReference type="RefSeq" id="WP_146129181.1">
    <property type="nucleotide sequence ID" value="NZ_JAXEIU010000002.1"/>
</dbReference>
<gene>
    <name evidence="1" type="ORF">B0H50_10715</name>
</gene>
<accession>A0ABX5LPM2</accession>
<dbReference type="EMBL" id="QGHD01000007">
    <property type="protein sequence ID" value="PWL03258.1"/>
    <property type="molecule type" value="Genomic_DNA"/>
</dbReference>
<dbReference type="PANTHER" id="PTHR33295">
    <property type="entry name" value="ATPASE"/>
    <property type="match status" value="1"/>
</dbReference>
<keyword evidence="2" id="KW-1185">Reference proteome</keyword>
<name>A0ABX5LPM2_9BACT</name>
<dbReference type="Proteomes" id="UP000245523">
    <property type="component" value="Unassembled WGS sequence"/>
</dbReference>
<organism evidence="1 2">
    <name type="scientific">Hallerella porci</name>
    <dbReference type="NCBI Taxonomy" id="1945871"/>
    <lineage>
        <taxon>Bacteria</taxon>
        <taxon>Pseudomonadati</taxon>
        <taxon>Fibrobacterota</taxon>
        <taxon>Fibrobacteria</taxon>
        <taxon>Fibrobacterales</taxon>
        <taxon>Fibrobacteraceae</taxon>
        <taxon>Hallerella</taxon>
    </lineage>
</organism>
<sequence length="87" mass="10225">MRLLVQLIYNQLEVDFIASNGTEKYYIQSAYAIHDEEKRMQEIASLKKIEDSFKKIVIVGDDIATYTDENGFVYMSLFDFLLKKNFI</sequence>
<dbReference type="PANTHER" id="PTHR33295:SF18">
    <property type="entry name" value="AAA+ ATPASE DOMAIN-CONTAINING PROTEIN"/>
    <property type="match status" value="1"/>
</dbReference>
<evidence type="ECO:0008006" key="3">
    <source>
        <dbReference type="Google" id="ProtNLM"/>
    </source>
</evidence>
<evidence type="ECO:0000313" key="2">
    <source>
        <dbReference type="Proteomes" id="UP000245523"/>
    </source>
</evidence>
<protein>
    <recommendedName>
        <fullName evidence="3">DUF4143 domain-containing protein</fullName>
    </recommendedName>
</protein>